<evidence type="ECO:0000256" key="3">
    <source>
        <dbReference type="ARBA" id="ARBA00023015"/>
    </source>
</evidence>
<evidence type="ECO:0000256" key="5">
    <source>
        <dbReference type="ARBA" id="ARBA00023242"/>
    </source>
</evidence>
<keyword evidence="9" id="KW-1185">Reference proteome</keyword>
<dbReference type="PANTHER" id="PTHR47660">
    <property type="entry name" value="TRANSCRIPTION FACTOR WITH C2H2 AND ZN(2)-CYS(6) DNA BINDING DOMAIN (EUROFUNG)-RELATED-RELATED"/>
    <property type="match status" value="1"/>
</dbReference>
<dbReference type="OrthoDB" id="1405595at2759"/>
<evidence type="ECO:0000256" key="1">
    <source>
        <dbReference type="ARBA" id="ARBA00022723"/>
    </source>
</evidence>
<proteinExistence type="predicted"/>
<evidence type="ECO:0000259" key="7">
    <source>
        <dbReference type="Pfam" id="PF04082"/>
    </source>
</evidence>
<dbReference type="InterPro" id="IPR007219">
    <property type="entry name" value="XnlR_reg_dom"/>
</dbReference>
<dbReference type="RefSeq" id="XP_056473859.1">
    <property type="nucleotide sequence ID" value="XM_056617700.1"/>
</dbReference>
<evidence type="ECO:0000256" key="6">
    <source>
        <dbReference type="SAM" id="MobiDB-lite"/>
    </source>
</evidence>
<dbReference type="GO" id="GO:0008270">
    <property type="term" value="F:zinc ion binding"/>
    <property type="evidence" value="ECO:0007669"/>
    <property type="project" value="InterPro"/>
</dbReference>
<comment type="caution">
    <text evidence="8">The sequence shown here is derived from an EMBL/GenBank/DDBJ whole genome shotgun (WGS) entry which is preliminary data.</text>
</comment>
<evidence type="ECO:0000313" key="9">
    <source>
        <dbReference type="Proteomes" id="UP001149074"/>
    </source>
</evidence>
<reference evidence="8" key="1">
    <citation type="submission" date="2022-11" db="EMBL/GenBank/DDBJ databases">
        <authorList>
            <person name="Petersen C."/>
        </authorList>
    </citation>
    <scope>NUCLEOTIDE SEQUENCE</scope>
    <source>
        <strain evidence="8">IBT 30761</strain>
    </source>
</reference>
<dbReference type="GO" id="GO:0006351">
    <property type="term" value="P:DNA-templated transcription"/>
    <property type="evidence" value="ECO:0007669"/>
    <property type="project" value="InterPro"/>
</dbReference>
<dbReference type="Pfam" id="PF04082">
    <property type="entry name" value="Fungal_trans"/>
    <property type="match status" value="1"/>
</dbReference>
<sequence>MPDQENVVDLDMDLGLDLGTDIFPDLLDLPPPLNLFNGMWMTPIQSEGASESTPTSLTKPSQQSNPLIPDSVAEIYHQGYSPSTEAEAMEPRQYHPTDPSVDAQLSFPDMRQVHLDQVDQENFAHVPEIRQDTVDEVTKLARAMEYTPTFPPFTDLRVPPAPVINAWVQLYFEHFHPVFPVLHKASFGSAGTHWLLVFAVSAIGAQFSQLPQAHICSRAMNEVVRRQAIYLCEIQNRLGRELWMVQVILLNQIAMRYSGERRALEIAEFLQALPVTVARRKQLFTDVMSLTNMSSLDLSLQQKWQVWVLDEERRRTGFAIWLIDQACETHFDLTPIMRIEELQNSLPHEENRWETSNAQGWACSSHDPGSWLASVFTVGNLHT</sequence>
<dbReference type="PANTHER" id="PTHR47660:SF7">
    <property type="entry name" value="TRANSCRIPTION FACTOR WITH C2H2 AND ZN(2)-CYS(6) DNA BINDING DOMAIN (EUROFUNG)"/>
    <property type="match status" value="1"/>
</dbReference>
<reference evidence="8" key="2">
    <citation type="journal article" date="2023" name="IMA Fungus">
        <title>Comparative genomic study of the Penicillium genus elucidates a diverse pangenome and 15 lateral gene transfer events.</title>
        <authorList>
            <person name="Petersen C."/>
            <person name="Sorensen T."/>
            <person name="Nielsen M.R."/>
            <person name="Sondergaard T.E."/>
            <person name="Sorensen J.L."/>
            <person name="Fitzpatrick D.A."/>
            <person name="Frisvad J.C."/>
            <person name="Nielsen K.L."/>
        </authorList>
    </citation>
    <scope>NUCLEOTIDE SEQUENCE</scope>
    <source>
        <strain evidence="8">IBT 30761</strain>
    </source>
</reference>
<evidence type="ECO:0000313" key="8">
    <source>
        <dbReference type="EMBL" id="KAJ5098205.1"/>
    </source>
</evidence>
<keyword evidence="2" id="KW-0862">Zinc</keyword>
<feature type="domain" description="Xylanolytic transcriptional activator regulatory" evidence="7">
    <location>
        <begin position="169"/>
        <end position="362"/>
    </location>
</feature>
<organism evidence="8 9">
    <name type="scientific">Penicillium argentinense</name>
    <dbReference type="NCBI Taxonomy" id="1131581"/>
    <lineage>
        <taxon>Eukaryota</taxon>
        <taxon>Fungi</taxon>
        <taxon>Dikarya</taxon>
        <taxon>Ascomycota</taxon>
        <taxon>Pezizomycotina</taxon>
        <taxon>Eurotiomycetes</taxon>
        <taxon>Eurotiomycetidae</taxon>
        <taxon>Eurotiales</taxon>
        <taxon>Aspergillaceae</taxon>
        <taxon>Penicillium</taxon>
    </lineage>
</organism>
<dbReference type="Proteomes" id="UP001149074">
    <property type="component" value="Unassembled WGS sequence"/>
</dbReference>
<keyword evidence="3" id="KW-0805">Transcription regulation</keyword>
<dbReference type="GO" id="GO:0003677">
    <property type="term" value="F:DNA binding"/>
    <property type="evidence" value="ECO:0007669"/>
    <property type="project" value="InterPro"/>
</dbReference>
<feature type="region of interest" description="Disordered" evidence="6">
    <location>
        <begin position="45"/>
        <end position="66"/>
    </location>
</feature>
<keyword evidence="4" id="KW-0804">Transcription</keyword>
<keyword evidence="5" id="KW-0539">Nucleus</keyword>
<evidence type="ECO:0000256" key="2">
    <source>
        <dbReference type="ARBA" id="ARBA00022833"/>
    </source>
</evidence>
<dbReference type="GeneID" id="81356679"/>
<protein>
    <recommendedName>
        <fullName evidence="7">Xylanolytic transcriptional activator regulatory domain-containing protein</fullName>
    </recommendedName>
</protein>
<name>A0A9W9K9R5_9EURO</name>
<gene>
    <name evidence="8" type="ORF">N7532_005206</name>
</gene>
<accession>A0A9W9K9R5</accession>
<dbReference type="CDD" id="cd12148">
    <property type="entry name" value="fungal_TF_MHR"/>
    <property type="match status" value="1"/>
</dbReference>
<dbReference type="AlphaFoldDB" id="A0A9W9K9R5"/>
<dbReference type="EMBL" id="JAPQKI010000005">
    <property type="protein sequence ID" value="KAJ5098205.1"/>
    <property type="molecule type" value="Genomic_DNA"/>
</dbReference>
<evidence type="ECO:0000256" key="4">
    <source>
        <dbReference type="ARBA" id="ARBA00023163"/>
    </source>
</evidence>
<keyword evidence="1" id="KW-0479">Metal-binding</keyword>